<comment type="caution">
    <text evidence="2">The sequence shown here is derived from an EMBL/GenBank/DDBJ whole genome shotgun (WGS) entry which is preliminary data.</text>
</comment>
<organism evidence="2 3">
    <name type="scientific">Chionoecetes opilio</name>
    <name type="common">Atlantic snow crab</name>
    <name type="synonym">Cancer opilio</name>
    <dbReference type="NCBI Taxonomy" id="41210"/>
    <lineage>
        <taxon>Eukaryota</taxon>
        <taxon>Metazoa</taxon>
        <taxon>Ecdysozoa</taxon>
        <taxon>Arthropoda</taxon>
        <taxon>Crustacea</taxon>
        <taxon>Multicrustacea</taxon>
        <taxon>Malacostraca</taxon>
        <taxon>Eumalacostraca</taxon>
        <taxon>Eucarida</taxon>
        <taxon>Decapoda</taxon>
        <taxon>Pleocyemata</taxon>
        <taxon>Brachyura</taxon>
        <taxon>Eubrachyura</taxon>
        <taxon>Majoidea</taxon>
        <taxon>Majidae</taxon>
        <taxon>Chionoecetes</taxon>
    </lineage>
</organism>
<proteinExistence type="predicted"/>
<accession>A0A8J4Y1H8</accession>
<dbReference type="Proteomes" id="UP000770661">
    <property type="component" value="Unassembled WGS sequence"/>
</dbReference>
<dbReference type="EMBL" id="JACEEZ010020120">
    <property type="protein sequence ID" value="KAG0714986.1"/>
    <property type="molecule type" value="Genomic_DNA"/>
</dbReference>
<feature type="signal peptide" evidence="1">
    <location>
        <begin position="1"/>
        <end position="24"/>
    </location>
</feature>
<feature type="chain" id="PRO_5035197592" evidence="1">
    <location>
        <begin position="25"/>
        <end position="556"/>
    </location>
</feature>
<keyword evidence="3" id="KW-1185">Reference proteome</keyword>
<gene>
    <name evidence="2" type="ORF">GWK47_013033</name>
</gene>
<keyword evidence="1" id="KW-0732">Signal</keyword>
<name>A0A8J4Y1H8_CHIOP</name>
<evidence type="ECO:0000256" key="1">
    <source>
        <dbReference type="SAM" id="SignalP"/>
    </source>
</evidence>
<sequence>MRVSAAGLVALLCHLALTVSSTGAWDVNFKRDECYKYGLENLPERMPATLGNLVALLEKMEGSHAYTNPDAIAEALIHRYRIDGITYASPVANTFWDPNDNYEVNKADLLKSLVTMDQIVPDFTFESREECAIHFMLSHSVDLYPHPGLDYVWENSNLRQRRRRRRDAQAEGRYGLPLNIKPAPHPIENGVIWTPSGPVAAGTLLAGIMVTDTSQGMTIGQIYQSTNLEFMPDLMQQKRVMPLHAATLAGDIGQSALVGYVVQVASSDIYLGPQGMFANSTAAPKLFTLERNYNLNIPYLTRAEVYAGIDSLLIQKVLMESSNNQLSLSEALRMYYSDHGLPNYPDYKACNRMAAFRSLDLALIEEQALICEKQTLICEKQALICEKQTLICERQALICEKQTLICEKQALICEKQTLICERQALICERQALICERQALICEKQTLICEKQALICEKQTLICEKQALICEKQTLICEKQTLICEKQTLICEKQALICEKQTLICERQALICEKQTLICEKQTLICEKQTLICEKQALICERQALICEKQTLIGILL</sequence>
<evidence type="ECO:0000313" key="3">
    <source>
        <dbReference type="Proteomes" id="UP000770661"/>
    </source>
</evidence>
<evidence type="ECO:0000313" key="2">
    <source>
        <dbReference type="EMBL" id="KAG0714986.1"/>
    </source>
</evidence>
<protein>
    <submittedName>
        <fullName evidence="2">Salivary glue protein Sgs-4</fullName>
    </submittedName>
</protein>
<dbReference type="OrthoDB" id="549017at2759"/>
<reference evidence="2" key="1">
    <citation type="submission" date="2020-07" db="EMBL/GenBank/DDBJ databases">
        <title>The High-quality genome of the commercially important snow crab, Chionoecetes opilio.</title>
        <authorList>
            <person name="Jeong J.-H."/>
            <person name="Ryu S."/>
        </authorList>
    </citation>
    <scope>NUCLEOTIDE SEQUENCE</scope>
    <source>
        <strain evidence="2">MADBK_172401_WGS</strain>
        <tissue evidence="2">Digestive gland</tissue>
    </source>
</reference>
<dbReference type="AlphaFoldDB" id="A0A8J4Y1H8"/>